<dbReference type="GO" id="GO:0005634">
    <property type="term" value="C:nucleus"/>
    <property type="evidence" value="ECO:0007669"/>
    <property type="project" value="UniProtKB-SubCell"/>
</dbReference>
<evidence type="ECO:0000256" key="5">
    <source>
        <dbReference type="ARBA" id="ARBA00023242"/>
    </source>
</evidence>
<comment type="caution">
    <text evidence="7">The sequence shown here is derived from an EMBL/GenBank/DDBJ whole genome shotgun (WGS) entry which is preliminary data.</text>
</comment>
<evidence type="ECO:0000313" key="8">
    <source>
        <dbReference type="Proteomes" id="UP000231279"/>
    </source>
</evidence>
<dbReference type="InterPro" id="IPR015300">
    <property type="entry name" value="DNA-bd_pseudobarrel_sf"/>
</dbReference>
<evidence type="ECO:0000259" key="6">
    <source>
        <dbReference type="PROSITE" id="PS50863"/>
    </source>
</evidence>
<dbReference type="OrthoDB" id="900018at2759"/>
<proteinExistence type="predicted"/>
<dbReference type="PANTHER" id="PTHR31920:SF132">
    <property type="entry name" value="TF-B3 DOMAIN-CONTAINING PROTEIN"/>
    <property type="match status" value="1"/>
</dbReference>
<dbReference type="Proteomes" id="UP000231279">
    <property type="component" value="Unassembled WGS sequence"/>
</dbReference>
<dbReference type="CDD" id="cd10017">
    <property type="entry name" value="B3_DNA"/>
    <property type="match status" value="1"/>
</dbReference>
<comment type="subcellular location">
    <subcellularLocation>
        <location evidence="1">Nucleus</location>
    </subcellularLocation>
</comment>
<evidence type="ECO:0000256" key="2">
    <source>
        <dbReference type="ARBA" id="ARBA00023015"/>
    </source>
</evidence>
<dbReference type="InterPro" id="IPR050655">
    <property type="entry name" value="Plant_B3_domain"/>
</dbReference>
<dbReference type="InterPro" id="IPR003340">
    <property type="entry name" value="B3_DNA-bd"/>
</dbReference>
<evidence type="ECO:0000256" key="1">
    <source>
        <dbReference type="ARBA" id="ARBA00004123"/>
    </source>
</evidence>
<evidence type="ECO:0000313" key="7">
    <source>
        <dbReference type="EMBL" id="PIN06994.1"/>
    </source>
</evidence>
<evidence type="ECO:0000256" key="4">
    <source>
        <dbReference type="ARBA" id="ARBA00023163"/>
    </source>
</evidence>
<protein>
    <recommendedName>
        <fullName evidence="6">TF-B3 domain-containing protein</fullName>
    </recommendedName>
</protein>
<gene>
    <name evidence="7" type="ORF">CDL12_20444</name>
</gene>
<evidence type="ECO:0000256" key="3">
    <source>
        <dbReference type="ARBA" id="ARBA00023125"/>
    </source>
</evidence>
<dbReference type="Pfam" id="PF02362">
    <property type="entry name" value="B3"/>
    <property type="match status" value="1"/>
</dbReference>
<accession>A0A2G9GNW7</accession>
<sequence>MVRDSKTGSSFYKFLMDDDFTSKLRIPTQFMKNYEDKLPSNITLRTHDLWGKSKSWRVQIEQVKHHHFFTEGWSKFAQDVDLKLREFLLFKFVGSSAFHVSVYDIAGCKKEFSYSGDQERKTSAVKRWEFSKELKMYHFADCRLSIPKCFAKGTGLHSVVK</sequence>
<dbReference type="STRING" id="429701.A0A2G9GNW7"/>
<name>A0A2G9GNW7_9LAMI</name>
<dbReference type="SUPFAM" id="SSF101936">
    <property type="entry name" value="DNA-binding pseudobarrel domain"/>
    <property type="match status" value="1"/>
</dbReference>
<keyword evidence="4" id="KW-0804">Transcription</keyword>
<dbReference type="PANTHER" id="PTHR31920">
    <property type="entry name" value="B3 DOMAIN-CONTAINING"/>
    <property type="match status" value="1"/>
</dbReference>
<keyword evidence="5" id="KW-0539">Nucleus</keyword>
<dbReference type="SMART" id="SM01019">
    <property type="entry name" value="B3"/>
    <property type="match status" value="1"/>
</dbReference>
<keyword evidence="2" id="KW-0805">Transcription regulation</keyword>
<organism evidence="7 8">
    <name type="scientific">Handroanthus impetiginosus</name>
    <dbReference type="NCBI Taxonomy" id="429701"/>
    <lineage>
        <taxon>Eukaryota</taxon>
        <taxon>Viridiplantae</taxon>
        <taxon>Streptophyta</taxon>
        <taxon>Embryophyta</taxon>
        <taxon>Tracheophyta</taxon>
        <taxon>Spermatophyta</taxon>
        <taxon>Magnoliopsida</taxon>
        <taxon>eudicotyledons</taxon>
        <taxon>Gunneridae</taxon>
        <taxon>Pentapetalae</taxon>
        <taxon>asterids</taxon>
        <taxon>lamiids</taxon>
        <taxon>Lamiales</taxon>
        <taxon>Bignoniaceae</taxon>
        <taxon>Crescentiina</taxon>
        <taxon>Tabebuia alliance</taxon>
        <taxon>Handroanthus</taxon>
    </lineage>
</organism>
<reference evidence="8" key="1">
    <citation type="journal article" date="2018" name="Gigascience">
        <title>Genome assembly of the Pink Ipe (Handroanthus impetiginosus, Bignoniaceae), a highly valued, ecologically keystone Neotropical timber forest tree.</title>
        <authorList>
            <person name="Silva-Junior O.B."/>
            <person name="Grattapaglia D."/>
            <person name="Novaes E."/>
            <person name="Collevatti R.G."/>
        </authorList>
    </citation>
    <scope>NUCLEOTIDE SEQUENCE [LARGE SCALE GENOMIC DNA]</scope>
    <source>
        <strain evidence="8">cv. UFG-1</strain>
    </source>
</reference>
<dbReference type="PROSITE" id="PS50863">
    <property type="entry name" value="B3"/>
    <property type="match status" value="1"/>
</dbReference>
<dbReference type="Gene3D" id="2.40.330.10">
    <property type="entry name" value="DNA-binding pseudobarrel domain"/>
    <property type="match status" value="1"/>
</dbReference>
<keyword evidence="3" id="KW-0238">DNA-binding</keyword>
<dbReference type="EMBL" id="NKXS01004252">
    <property type="protein sequence ID" value="PIN06994.1"/>
    <property type="molecule type" value="Genomic_DNA"/>
</dbReference>
<feature type="domain" description="TF-B3" evidence="6">
    <location>
        <begin position="9"/>
        <end position="106"/>
    </location>
</feature>
<keyword evidence="8" id="KW-1185">Reference proteome</keyword>
<dbReference type="AlphaFoldDB" id="A0A2G9GNW7"/>
<dbReference type="GO" id="GO:0003677">
    <property type="term" value="F:DNA binding"/>
    <property type="evidence" value="ECO:0007669"/>
    <property type="project" value="UniProtKB-KW"/>
</dbReference>